<accession>V8NV49</accession>
<feature type="non-terminal residue" evidence="2">
    <location>
        <position position="452"/>
    </location>
</feature>
<feature type="non-terminal residue" evidence="2">
    <location>
        <position position="1"/>
    </location>
</feature>
<feature type="compositionally biased region" description="Basic and acidic residues" evidence="1">
    <location>
        <begin position="100"/>
        <end position="143"/>
    </location>
</feature>
<evidence type="ECO:0000313" key="3">
    <source>
        <dbReference type="Proteomes" id="UP000018936"/>
    </source>
</evidence>
<name>V8NV49_OPHHA</name>
<feature type="compositionally biased region" description="Basic and acidic residues" evidence="1">
    <location>
        <begin position="162"/>
        <end position="174"/>
    </location>
</feature>
<evidence type="ECO:0000256" key="1">
    <source>
        <dbReference type="SAM" id="MobiDB-lite"/>
    </source>
</evidence>
<evidence type="ECO:0000313" key="2">
    <source>
        <dbReference type="EMBL" id="ETE66109.1"/>
    </source>
</evidence>
<keyword evidence="3" id="KW-1185">Reference proteome</keyword>
<gene>
    <name evidence="2" type="primary">PXR1</name>
    <name evidence="2" type="ORF">L345_08113</name>
</gene>
<feature type="compositionally biased region" description="Basic residues" evidence="1">
    <location>
        <begin position="144"/>
        <end position="161"/>
    </location>
</feature>
<dbReference type="AlphaFoldDB" id="V8NV49"/>
<organism evidence="2 3">
    <name type="scientific">Ophiophagus hannah</name>
    <name type="common">King cobra</name>
    <name type="synonym">Naja hannah</name>
    <dbReference type="NCBI Taxonomy" id="8665"/>
    <lineage>
        <taxon>Eukaryota</taxon>
        <taxon>Metazoa</taxon>
        <taxon>Chordata</taxon>
        <taxon>Craniata</taxon>
        <taxon>Vertebrata</taxon>
        <taxon>Euteleostomi</taxon>
        <taxon>Lepidosauria</taxon>
        <taxon>Squamata</taxon>
        <taxon>Bifurcata</taxon>
        <taxon>Unidentata</taxon>
        <taxon>Episquamata</taxon>
        <taxon>Toxicofera</taxon>
        <taxon>Serpentes</taxon>
        <taxon>Colubroidea</taxon>
        <taxon>Elapidae</taxon>
        <taxon>Elapinae</taxon>
        <taxon>Ophiophagus</taxon>
    </lineage>
</organism>
<feature type="compositionally biased region" description="Basic and acidic residues" evidence="1">
    <location>
        <begin position="77"/>
        <end position="89"/>
    </location>
</feature>
<protein>
    <submittedName>
        <fullName evidence="2">Pxr1</fullName>
    </submittedName>
</protein>
<comment type="caution">
    <text evidence="2">The sequence shown here is derived from an EMBL/GenBank/DDBJ whole genome shotgun (WGS) entry which is preliminary data.</text>
</comment>
<dbReference type="EMBL" id="AZIM01001657">
    <property type="protein sequence ID" value="ETE66109.1"/>
    <property type="molecule type" value="Genomic_DNA"/>
</dbReference>
<proteinExistence type="predicted"/>
<sequence>GQPASHASEPGWGKLLRRGCGSDGCWAWAGWPGEEKGRWDAGGWRASPLPRRGGVPLALLGKEGEKITTSRNSSEGIRGEGREKKEEIKKRKRKGMGMRGRKEGRKEEKGKNEVKSEEKIREGKLRERRKKEGDGNERKEGRKRERKKGWKKKGKGRKEKRRREEGRWKEGKEGRKGKKPILFINLPPECKKSPFRFDLKEEREQPAGSTLASACHSEINIWANKRSLSAFSQCLPADSDIPAYLRFGGRFGEVETSLEIRINLEPNLALFSLEGSKKLASLEGLRLFGNASKFLELLSPMLFLGTESMPGLFGIGGAKKELGRWGGVGERKELNALLNYFCKPKYFSFPLQISTCFAAPALPEWFLLQSGNPLLQPVKSTGKPNSLNNQVTNLSTAVIDLTTVARKVIKRVKLTSQMEIEWLMGLGVPLSCLERAPLISLKNMAAFLEAQS</sequence>
<feature type="region of interest" description="Disordered" evidence="1">
    <location>
        <begin position="36"/>
        <end position="176"/>
    </location>
</feature>
<reference evidence="2 3" key="1">
    <citation type="journal article" date="2013" name="Proc. Natl. Acad. Sci. U.S.A.">
        <title>The king cobra genome reveals dynamic gene evolution and adaptation in the snake venom system.</title>
        <authorList>
            <person name="Vonk F.J."/>
            <person name="Casewell N.R."/>
            <person name="Henkel C.V."/>
            <person name="Heimberg A.M."/>
            <person name="Jansen H.J."/>
            <person name="McCleary R.J."/>
            <person name="Kerkkamp H.M."/>
            <person name="Vos R.A."/>
            <person name="Guerreiro I."/>
            <person name="Calvete J.J."/>
            <person name="Wuster W."/>
            <person name="Woods A.E."/>
            <person name="Logan J.M."/>
            <person name="Harrison R.A."/>
            <person name="Castoe T.A."/>
            <person name="de Koning A.P."/>
            <person name="Pollock D.D."/>
            <person name="Yandell M."/>
            <person name="Calderon D."/>
            <person name="Renjifo C."/>
            <person name="Currier R.B."/>
            <person name="Salgado D."/>
            <person name="Pla D."/>
            <person name="Sanz L."/>
            <person name="Hyder A.S."/>
            <person name="Ribeiro J.M."/>
            <person name="Arntzen J.W."/>
            <person name="van den Thillart G.E."/>
            <person name="Boetzer M."/>
            <person name="Pirovano W."/>
            <person name="Dirks R.P."/>
            <person name="Spaink H.P."/>
            <person name="Duboule D."/>
            <person name="McGlinn E."/>
            <person name="Kini R.M."/>
            <person name="Richardson M.K."/>
        </authorList>
    </citation>
    <scope>NUCLEOTIDE SEQUENCE</scope>
    <source>
        <tissue evidence="2">Blood</tissue>
    </source>
</reference>
<dbReference type="Proteomes" id="UP000018936">
    <property type="component" value="Unassembled WGS sequence"/>
</dbReference>